<dbReference type="Pfam" id="PF01048">
    <property type="entry name" value="PNP_UDP_1"/>
    <property type="match status" value="1"/>
</dbReference>
<comment type="caution">
    <text evidence="5">The sequence shown here is derived from an EMBL/GenBank/DDBJ whole genome shotgun (WGS) entry which is preliminary data.</text>
</comment>
<evidence type="ECO:0000256" key="2">
    <source>
        <dbReference type="ARBA" id="ARBA00021980"/>
    </source>
</evidence>
<dbReference type="RefSeq" id="WP_249247306.1">
    <property type="nucleotide sequence ID" value="NZ_JAKIKT010000001.1"/>
</dbReference>
<feature type="domain" description="Nucleoside phosphorylase" evidence="4">
    <location>
        <begin position="17"/>
        <end position="199"/>
    </location>
</feature>
<dbReference type="Gene3D" id="3.40.50.1580">
    <property type="entry name" value="Nucleoside phosphorylase domain"/>
    <property type="match status" value="1"/>
</dbReference>
<dbReference type="InterPro" id="IPR000845">
    <property type="entry name" value="Nucleoside_phosphorylase_d"/>
</dbReference>
<evidence type="ECO:0000256" key="1">
    <source>
        <dbReference type="ARBA" id="ARBA00011888"/>
    </source>
</evidence>
<dbReference type="EMBL" id="JAKIKT010000001">
    <property type="protein sequence ID" value="MCL2912478.1"/>
    <property type="molecule type" value="Genomic_DNA"/>
</dbReference>
<proteinExistence type="predicted"/>
<gene>
    <name evidence="5" type="ORF">L2725_01550</name>
</gene>
<dbReference type="InterPro" id="IPR035994">
    <property type="entry name" value="Nucleoside_phosphorylase_sf"/>
</dbReference>
<accession>A0ABT0N212</accession>
<dbReference type="CDD" id="cd17767">
    <property type="entry name" value="UP_EcUdp-like"/>
    <property type="match status" value="1"/>
</dbReference>
<evidence type="ECO:0000313" key="6">
    <source>
        <dbReference type="Proteomes" id="UP001202831"/>
    </source>
</evidence>
<dbReference type="Proteomes" id="UP001202831">
    <property type="component" value="Unassembled WGS sequence"/>
</dbReference>
<dbReference type="PANTHER" id="PTHR43691">
    <property type="entry name" value="URIDINE PHOSPHORYLASE"/>
    <property type="match status" value="1"/>
</dbReference>
<organism evidence="5 6">
    <name type="scientific">Shewanella corallii</name>
    <dbReference type="NCBI Taxonomy" id="560080"/>
    <lineage>
        <taxon>Bacteria</taxon>
        <taxon>Pseudomonadati</taxon>
        <taxon>Pseudomonadota</taxon>
        <taxon>Gammaproteobacteria</taxon>
        <taxon>Alteromonadales</taxon>
        <taxon>Shewanellaceae</taxon>
        <taxon>Shewanella</taxon>
    </lineage>
</organism>
<evidence type="ECO:0000256" key="3">
    <source>
        <dbReference type="ARBA" id="ARBA00048447"/>
    </source>
</evidence>
<evidence type="ECO:0000313" key="5">
    <source>
        <dbReference type="EMBL" id="MCL2912478.1"/>
    </source>
</evidence>
<protein>
    <recommendedName>
        <fullName evidence="2">Uridine phosphorylase</fullName>
        <ecNumber evidence="1">2.4.2.3</ecNumber>
    </recommendedName>
</protein>
<dbReference type="EC" id="2.4.2.3" evidence="1"/>
<dbReference type="PANTHER" id="PTHR43691:SF11">
    <property type="entry name" value="FI09636P-RELATED"/>
    <property type="match status" value="1"/>
</dbReference>
<keyword evidence="6" id="KW-1185">Reference proteome</keyword>
<evidence type="ECO:0000259" key="4">
    <source>
        <dbReference type="Pfam" id="PF01048"/>
    </source>
</evidence>
<comment type="catalytic activity">
    <reaction evidence="3">
        <text>uridine + phosphate = alpha-D-ribose 1-phosphate + uracil</text>
        <dbReference type="Rhea" id="RHEA:24388"/>
        <dbReference type="ChEBI" id="CHEBI:16704"/>
        <dbReference type="ChEBI" id="CHEBI:17568"/>
        <dbReference type="ChEBI" id="CHEBI:43474"/>
        <dbReference type="ChEBI" id="CHEBI:57720"/>
        <dbReference type="EC" id="2.4.2.3"/>
    </reaction>
</comment>
<reference evidence="5 6" key="1">
    <citation type="submission" date="2022-01" db="EMBL/GenBank/DDBJ databases">
        <title>Whole genome-based taxonomy of the Shewanellaceae.</title>
        <authorList>
            <person name="Martin-Rodriguez A.J."/>
        </authorList>
    </citation>
    <scope>NUCLEOTIDE SEQUENCE [LARGE SCALE GENOMIC DNA]</scope>
    <source>
        <strain evidence="5 6">DSM 21332</strain>
    </source>
</reference>
<sequence>MTVQPHICLTPEQVSERVVLCGEPARVDRIAALLDNPRLLADNREFRSMSGTFQGVPVTVCSTGIGAPSAIIALEELRLCGATHFVRVGSAGALQPDIELGELILVEGAVRDDGGSAAHAPMAYPALANRHLSNAMENFLSSQPVRYHSGLVRSHDSFYRDDEMQVCEYWHKLGVLGADMETAALMTVGRIRGLRIGAVLNNVVRYGNDVQAGISDYVNADDALMQGEQLAIRCALYALSDCQ</sequence>
<dbReference type="SUPFAM" id="SSF53167">
    <property type="entry name" value="Purine and uridine phosphorylases"/>
    <property type="match status" value="1"/>
</dbReference>
<name>A0ABT0N212_9GAMM</name>